<reference evidence="2" key="1">
    <citation type="journal article" date="2021" name="Sci. Adv.">
        <title>The American lobster genome reveals insights on longevity, neural, and immune adaptations.</title>
        <authorList>
            <person name="Polinski J.M."/>
            <person name="Zimin A.V."/>
            <person name="Clark K.F."/>
            <person name="Kohn A.B."/>
            <person name="Sadowski N."/>
            <person name="Timp W."/>
            <person name="Ptitsyn A."/>
            <person name="Khanna P."/>
            <person name="Romanova D.Y."/>
            <person name="Williams P."/>
            <person name="Greenwood S.J."/>
            <person name="Moroz L.L."/>
            <person name="Walt D.R."/>
            <person name="Bodnar A.G."/>
        </authorList>
    </citation>
    <scope>NUCLEOTIDE SEQUENCE</scope>
    <source>
        <strain evidence="2">GMGI-L3</strain>
    </source>
</reference>
<dbReference type="OrthoDB" id="190089at2759"/>
<keyword evidence="3" id="KW-1185">Reference proteome</keyword>
<dbReference type="Proteomes" id="UP000747542">
    <property type="component" value="Unassembled WGS sequence"/>
</dbReference>
<keyword evidence="2" id="KW-0418">Kinase</keyword>
<dbReference type="AlphaFoldDB" id="A0A8J5MQU9"/>
<organism evidence="2 3">
    <name type="scientific">Homarus americanus</name>
    <name type="common">American lobster</name>
    <dbReference type="NCBI Taxonomy" id="6706"/>
    <lineage>
        <taxon>Eukaryota</taxon>
        <taxon>Metazoa</taxon>
        <taxon>Ecdysozoa</taxon>
        <taxon>Arthropoda</taxon>
        <taxon>Crustacea</taxon>
        <taxon>Multicrustacea</taxon>
        <taxon>Malacostraca</taxon>
        <taxon>Eumalacostraca</taxon>
        <taxon>Eucarida</taxon>
        <taxon>Decapoda</taxon>
        <taxon>Pleocyemata</taxon>
        <taxon>Astacidea</taxon>
        <taxon>Nephropoidea</taxon>
        <taxon>Nephropidae</taxon>
        <taxon>Homarus</taxon>
    </lineage>
</organism>
<sequence length="409" mass="46687">MLITEAQVKEALRADKGAGAHLVSCSIESFTKDGDNYASVVKCINVDYEEGGSEKQVRYVVKYHPCLQMSSLNDLVTRKFEKEAKYYQELVPLFNVELYSIGQEPLKVPACFFNHFGEGEEVMILEDLRSGGFKMFGRMKSMDKAHTYLVLEELARFHAASTLAQAKSTQILKAKFKLHQEDSDFFTNNADDQYSNLSRGNIKIVADIARKIGGYDKIVAWLEDFANKSSEVCNKQLGAIPPFDVVCHGDCWSNNMLFRYEEGVPAEVRLLDFQEWRRASPAIDLNFFLYTSLDGPTRKDNLLSFLGTYYNAFKKVVEGAGTPVPFTVEDLRQEYHKKNVFGFLMAMLILPLVVNDERDTVILGKFSDDGMNKFLKLRRERLIRQLRDNPPFLPRLLSVFDDMIQYGIV</sequence>
<comment type="caution">
    <text evidence="2">The sequence shown here is derived from an EMBL/GenBank/DDBJ whole genome shotgun (WGS) entry which is preliminary data.</text>
</comment>
<dbReference type="SMART" id="SM00587">
    <property type="entry name" value="CHK"/>
    <property type="match status" value="1"/>
</dbReference>
<keyword evidence="2" id="KW-0808">Transferase</keyword>
<dbReference type="InterPro" id="IPR015897">
    <property type="entry name" value="CHK_kinase-like"/>
</dbReference>
<dbReference type="Pfam" id="PF02958">
    <property type="entry name" value="EcKL"/>
    <property type="match status" value="1"/>
</dbReference>
<dbReference type="PANTHER" id="PTHR11012:SF30">
    <property type="entry name" value="PROTEIN KINASE-LIKE DOMAIN-CONTAINING"/>
    <property type="match status" value="1"/>
</dbReference>
<name>A0A8J5MQU9_HOMAM</name>
<evidence type="ECO:0000313" key="2">
    <source>
        <dbReference type="EMBL" id="KAG7160311.1"/>
    </source>
</evidence>
<dbReference type="GO" id="GO:0016301">
    <property type="term" value="F:kinase activity"/>
    <property type="evidence" value="ECO:0007669"/>
    <property type="project" value="UniProtKB-KW"/>
</dbReference>
<dbReference type="InterPro" id="IPR004119">
    <property type="entry name" value="EcKL"/>
</dbReference>
<dbReference type="EMBL" id="JAHLQT010031329">
    <property type="protein sequence ID" value="KAG7160311.1"/>
    <property type="molecule type" value="Genomic_DNA"/>
</dbReference>
<feature type="domain" description="CHK kinase-like" evidence="1">
    <location>
        <begin position="123"/>
        <end position="319"/>
    </location>
</feature>
<dbReference type="PANTHER" id="PTHR11012">
    <property type="entry name" value="PROTEIN KINASE-LIKE DOMAIN-CONTAINING"/>
    <property type="match status" value="1"/>
</dbReference>
<evidence type="ECO:0000313" key="3">
    <source>
        <dbReference type="Proteomes" id="UP000747542"/>
    </source>
</evidence>
<protein>
    <submittedName>
        <fullName evidence="2">Putative Ecdysteroid kinase-containing protein 10</fullName>
    </submittedName>
</protein>
<gene>
    <name evidence="2" type="ORF">Hamer_G022439</name>
</gene>
<proteinExistence type="predicted"/>
<accession>A0A8J5MQU9</accession>
<evidence type="ECO:0000259" key="1">
    <source>
        <dbReference type="SMART" id="SM00587"/>
    </source>
</evidence>